<dbReference type="PANTHER" id="PTHR43478">
    <property type="entry name" value="NA+/H+ ANTIPORTER-RELATED"/>
    <property type="match status" value="1"/>
</dbReference>
<proteinExistence type="predicted"/>
<feature type="transmembrane region" description="Helical" evidence="6">
    <location>
        <begin position="6"/>
        <end position="26"/>
    </location>
</feature>
<evidence type="ECO:0000256" key="1">
    <source>
        <dbReference type="ARBA" id="ARBA00004651"/>
    </source>
</evidence>
<keyword evidence="4 6" id="KW-1133">Transmembrane helix</keyword>
<keyword evidence="5 6" id="KW-0472">Membrane</keyword>
<feature type="transmembrane region" description="Helical" evidence="6">
    <location>
        <begin position="390"/>
        <end position="414"/>
    </location>
</feature>
<feature type="transmembrane region" description="Helical" evidence="6">
    <location>
        <begin position="116"/>
        <end position="140"/>
    </location>
</feature>
<feature type="domain" description="Na+/H+ antiporter NhaC-like C-terminal" evidence="7">
    <location>
        <begin position="165"/>
        <end position="491"/>
    </location>
</feature>
<feature type="transmembrane region" description="Helical" evidence="6">
    <location>
        <begin position="420"/>
        <end position="442"/>
    </location>
</feature>
<feature type="transmembrane region" description="Helical" evidence="6">
    <location>
        <begin position="73"/>
        <end position="95"/>
    </location>
</feature>
<dbReference type="GO" id="GO:0005886">
    <property type="term" value="C:plasma membrane"/>
    <property type="evidence" value="ECO:0007669"/>
    <property type="project" value="UniProtKB-SubCell"/>
</dbReference>
<dbReference type="InterPro" id="IPR018461">
    <property type="entry name" value="Na/H_Antiport_NhaC-like_C"/>
</dbReference>
<feature type="transmembrane region" description="Helical" evidence="6">
    <location>
        <begin position="174"/>
        <end position="192"/>
    </location>
</feature>
<reference evidence="8 9" key="1">
    <citation type="submission" date="2018-11" db="EMBL/GenBank/DDBJ databases">
        <title>Genomic Encyclopedia of Type Strains, Phase IV (KMG-IV): sequencing the most valuable type-strain genomes for metagenomic binning, comparative biology and taxonomic classification.</title>
        <authorList>
            <person name="Goeker M."/>
        </authorList>
    </citation>
    <scope>NUCLEOTIDE SEQUENCE [LARGE SCALE GENOMIC DNA]</scope>
    <source>
        <strain evidence="8 9">DSM 100316</strain>
    </source>
</reference>
<feature type="transmembrane region" description="Helical" evidence="6">
    <location>
        <begin position="349"/>
        <end position="369"/>
    </location>
</feature>
<comment type="caution">
    <text evidence="8">The sequence shown here is derived from an EMBL/GenBank/DDBJ whole genome shotgun (WGS) entry which is preliminary data.</text>
</comment>
<name>A0A3N2DNB2_9GAMM</name>
<feature type="transmembrane region" description="Helical" evidence="6">
    <location>
        <begin position="309"/>
        <end position="329"/>
    </location>
</feature>
<evidence type="ECO:0000313" key="8">
    <source>
        <dbReference type="EMBL" id="ROS01296.1"/>
    </source>
</evidence>
<evidence type="ECO:0000256" key="4">
    <source>
        <dbReference type="ARBA" id="ARBA00022989"/>
    </source>
</evidence>
<evidence type="ECO:0000313" key="9">
    <source>
        <dbReference type="Proteomes" id="UP000275394"/>
    </source>
</evidence>
<evidence type="ECO:0000259" key="7">
    <source>
        <dbReference type="Pfam" id="PF03553"/>
    </source>
</evidence>
<keyword evidence="3 6" id="KW-0812">Transmembrane</keyword>
<evidence type="ECO:0000256" key="5">
    <source>
        <dbReference type="ARBA" id="ARBA00023136"/>
    </source>
</evidence>
<keyword evidence="9" id="KW-1185">Reference proteome</keyword>
<feature type="transmembrane region" description="Helical" evidence="6">
    <location>
        <begin position="33"/>
        <end position="53"/>
    </location>
</feature>
<dbReference type="Pfam" id="PF03553">
    <property type="entry name" value="Na_H_antiporter"/>
    <property type="match status" value="1"/>
</dbReference>
<feature type="transmembrane region" description="Helical" evidence="6">
    <location>
        <begin position="204"/>
        <end position="225"/>
    </location>
</feature>
<evidence type="ECO:0000256" key="2">
    <source>
        <dbReference type="ARBA" id="ARBA00022475"/>
    </source>
</evidence>
<dbReference type="Proteomes" id="UP000275394">
    <property type="component" value="Unassembled WGS sequence"/>
</dbReference>
<feature type="transmembrane region" description="Helical" evidence="6">
    <location>
        <begin position="472"/>
        <end position="489"/>
    </location>
</feature>
<accession>A0A3N2DNB2</accession>
<feature type="transmembrane region" description="Helical" evidence="6">
    <location>
        <begin position="495"/>
        <end position="513"/>
    </location>
</feature>
<dbReference type="AlphaFoldDB" id="A0A3N2DNB2"/>
<evidence type="ECO:0000256" key="3">
    <source>
        <dbReference type="ARBA" id="ARBA00022692"/>
    </source>
</evidence>
<dbReference type="EMBL" id="RKHR01000004">
    <property type="protein sequence ID" value="ROS01296.1"/>
    <property type="molecule type" value="Genomic_DNA"/>
</dbReference>
<dbReference type="OrthoDB" id="9762978at2"/>
<dbReference type="PANTHER" id="PTHR43478:SF1">
    <property type="entry name" value="NA+_H+ ANTIPORTER NHAC-LIKE C-TERMINAL DOMAIN-CONTAINING PROTEIN"/>
    <property type="match status" value="1"/>
</dbReference>
<comment type="subcellular location">
    <subcellularLocation>
        <location evidence="1">Cell membrane</location>
        <topology evidence="1">Multi-pass membrane protein</topology>
    </subcellularLocation>
</comment>
<feature type="transmembrane region" description="Helical" evidence="6">
    <location>
        <begin position="268"/>
        <end position="288"/>
    </location>
</feature>
<gene>
    <name evidence="8" type="ORF">EDC56_1725</name>
</gene>
<evidence type="ECO:0000256" key="6">
    <source>
        <dbReference type="SAM" id="Phobius"/>
    </source>
</evidence>
<protein>
    <submittedName>
        <fullName evidence="8">Transporter (NhaC family)</fullName>
    </submittedName>
</protein>
<keyword evidence="2" id="KW-1003">Cell membrane</keyword>
<sequence length="519" mass="54637">MELISYHDSALSLLAPVVALGLVLITRRVVLSLLCGALVSALLLVNGDPLAAAKLLGGNLLAIFWDDGAINSWNVYILTFLILLGILSALLHISGGTQAFASWARKHVKTKRGTRLFTTLLGIVIFIDDYFNALAVGQIARPLTDQHGVSRAKLAYLIDSTSAPVCVISPLSSWGAYIIGLIATVLAAHHVNEASAFNAFIEMIPMNLYAIFGIIMVFAVAYFNINIGQMKVHEANAAKGELYNKQYGEPAGDLNLDDALTNGSAKNLLLPIAALTVSAFFFLMYTGGANLSAAGKSFTVMGAFAETDVPLSLLWSGSISVVVAMLLMLPQGPRFNHYTQAVKHGAKSMLPAVIILICAWLLVGLIGSLETGKYLASLVDNTIPPSALPAILFIVAGLMALATGTSWGTFGIMLPIAGDMAAAADIAMILPMMAAVLAGAVFGDHCSPISDTTILSSTGAGSHHIDHVTTQLPYALLTAAISFIGYLVFGFTSSISASLIAGLVCMVVVILLLRQHHSD</sequence>
<organism evidence="8 9">
    <name type="scientific">Sinobacterium caligoides</name>
    <dbReference type="NCBI Taxonomy" id="933926"/>
    <lineage>
        <taxon>Bacteria</taxon>
        <taxon>Pseudomonadati</taxon>
        <taxon>Pseudomonadota</taxon>
        <taxon>Gammaproteobacteria</taxon>
        <taxon>Cellvibrionales</taxon>
        <taxon>Spongiibacteraceae</taxon>
        <taxon>Sinobacterium</taxon>
    </lineage>
</organism>
<dbReference type="RefSeq" id="WP_123712105.1">
    <property type="nucleotide sequence ID" value="NZ_RKHR01000004.1"/>
</dbReference>